<dbReference type="InterPro" id="IPR027417">
    <property type="entry name" value="P-loop_NTPase"/>
</dbReference>
<sequence length="539" mass="57500">MTRLLARRRRNTDLVPRLDALETVLREGEGRLDPAALVEGRAVLDRAGARLRLSGEHTVVALAGGTGSGKSSLFNALAGVDLSPVGVRRPTTGTPVACLWDPEGAGPLLDWLQVPERHRLEPPATPDPVAGDLSGLVLLDLPDHDSTVESHRLEVDRLVEVVDLLVWVLDPQKYADAAVHERYLRRLRQHRAVTLVVLNQVDLLGEQATEACLTDLRRLLHDDGLGEVALVATSVRTGLGVDTVHKALLDAVGRRAAAVERLTGDVDRVVAAFEADLGTADAAAGRATVGRQERARLREALALAAGVPVVEQAVEQAVRRRVAASTGWPFTRWAGRLRRDPLRRLHLEPAARSSLPPASPVARASVDVAVRAVGDSVVTGLPPRWAGAVRTAARSREADLDDALDRAMTAKPVAPPRRTWWEPPLGALQLVLALVTLAGALWLVGLFVVDWLRLPDPPTADLGALPLPTVLAVGGALAELLVAALGRTLGRLSARRAGRRAGAALRDEVSAVGEELVVAPVKAELARYAATREALRRAG</sequence>
<dbReference type="PANTHER" id="PTHR42698">
    <property type="entry name" value="GTPASE ERA"/>
    <property type="match status" value="1"/>
</dbReference>
<dbReference type="InterPro" id="IPR006073">
    <property type="entry name" value="GTP-bd"/>
</dbReference>
<gene>
    <name evidence="3" type="ORF">CLV35_0506</name>
</gene>
<dbReference type="GO" id="GO:0019843">
    <property type="term" value="F:rRNA binding"/>
    <property type="evidence" value="ECO:0007669"/>
    <property type="project" value="TreeGrafter"/>
</dbReference>
<dbReference type="Gene3D" id="3.40.50.300">
    <property type="entry name" value="P-loop containing nucleotide triphosphate hydrolases"/>
    <property type="match status" value="1"/>
</dbReference>
<accession>A0A420XTD0</accession>
<dbReference type="Pfam" id="PF01926">
    <property type="entry name" value="MMR_HSR1"/>
    <property type="match status" value="1"/>
</dbReference>
<evidence type="ECO:0000313" key="4">
    <source>
        <dbReference type="Proteomes" id="UP000281955"/>
    </source>
</evidence>
<keyword evidence="4" id="KW-1185">Reference proteome</keyword>
<dbReference type="EMBL" id="RBWV01000009">
    <property type="protein sequence ID" value="RKS80086.1"/>
    <property type="molecule type" value="Genomic_DNA"/>
</dbReference>
<dbReference type="GO" id="GO:0043024">
    <property type="term" value="F:ribosomal small subunit binding"/>
    <property type="evidence" value="ECO:0007669"/>
    <property type="project" value="TreeGrafter"/>
</dbReference>
<dbReference type="SUPFAM" id="SSF52540">
    <property type="entry name" value="P-loop containing nucleoside triphosphate hydrolases"/>
    <property type="match status" value="1"/>
</dbReference>
<protein>
    <submittedName>
        <fullName evidence="3">50S ribosome-binding GTPase</fullName>
    </submittedName>
</protein>
<dbReference type="GO" id="GO:0000028">
    <property type="term" value="P:ribosomal small subunit assembly"/>
    <property type="evidence" value="ECO:0007669"/>
    <property type="project" value="TreeGrafter"/>
</dbReference>
<proteinExistence type="predicted"/>
<keyword evidence="1" id="KW-0812">Transmembrane</keyword>
<dbReference type="Proteomes" id="UP000281955">
    <property type="component" value="Unassembled WGS sequence"/>
</dbReference>
<dbReference type="InParanoid" id="A0A420XTD0"/>
<evidence type="ECO:0000256" key="1">
    <source>
        <dbReference type="SAM" id="Phobius"/>
    </source>
</evidence>
<dbReference type="PANTHER" id="PTHR42698:SF1">
    <property type="entry name" value="GTPASE ERA, MITOCHONDRIAL"/>
    <property type="match status" value="1"/>
</dbReference>
<dbReference type="GO" id="GO:0005525">
    <property type="term" value="F:GTP binding"/>
    <property type="evidence" value="ECO:0007669"/>
    <property type="project" value="InterPro"/>
</dbReference>
<dbReference type="InterPro" id="IPR005662">
    <property type="entry name" value="GTPase_Era-like"/>
</dbReference>
<dbReference type="OrthoDB" id="974105at2"/>
<keyword evidence="1" id="KW-1133">Transmembrane helix</keyword>
<evidence type="ECO:0000313" key="3">
    <source>
        <dbReference type="EMBL" id="RKS80086.1"/>
    </source>
</evidence>
<organism evidence="3 4">
    <name type="scientific">Motilibacter peucedani</name>
    <dbReference type="NCBI Taxonomy" id="598650"/>
    <lineage>
        <taxon>Bacteria</taxon>
        <taxon>Bacillati</taxon>
        <taxon>Actinomycetota</taxon>
        <taxon>Actinomycetes</taxon>
        <taxon>Motilibacterales</taxon>
        <taxon>Motilibacteraceae</taxon>
        <taxon>Motilibacter</taxon>
    </lineage>
</organism>
<keyword evidence="1" id="KW-0472">Membrane</keyword>
<evidence type="ECO:0000259" key="2">
    <source>
        <dbReference type="Pfam" id="PF01926"/>
    </source>
</evidence>
<reference evidence="3 4" key="1">
    <citation type="submission" date="2018-10" db="EMBL/GenBank/DDBJ databases">
        <title>Genomic Encyclopedia of Archaeal and Bacterial Type Strains, Phase II (KMG-II): from individual species to whole genera.</title>
        <authorList>
            <person name="Goeker M."/>
        </authorList>
    </citation>
    <scope>NUCLEOTIDE SEQUENCE [LARGE SCALE GENOMIC DNA]</scope>
    <source>
        <strain evidence="3 4">RP-AC37</strain>
    </source>
</reference>
<comment type="caution">
    <text evidence="3">The sequence shown here is derived from an EMBL/GenBank/DDBJ whole genome shotgun (WGS) entry which is preliminary data.</text>
</comment>
<dbReference type="RefSeq" id="WP_121191821.1">
    <property type="nucleotide sequence ID" value="NZ_RBWV01000009.1"/>
</dbReference>
<dbReference type="GO" id="GO:0005829">
    <property type="term" value="C:cytosol"/>
    <property type="evidence" value="ECO:0007669"/>
    <property type="project" value="TreeGrafter"/>
</dbReference>
<dbReference type="AlphaFoldDB" id="A0A420XTD0"/>
<name>A0A420XTD0_9ACTN</name>
<feature type="transmembrane region" description="Helical" evidence="1">
    <location>
        <begin position="469"/>
        <end position="490"/>
    </location>
</feature>
<feature type="domain" description="G" evidence="2">
    <location>
        <begin position="60"/>
        <end position="199"/>
    </location>
</feature>
<feature type="transmembrane region" description="Helical" evidence="1">
    <location>
        <begin position="427"/>
        <end position="449"/>
    </location>
</feature>